<evidence type="ECO:0000313" key="6">
    <source>
        <dbReference type="EMBL" id="GHO44223.1"/>
    </source>
</evidence>
<accession>A0A8J3I199</accession>
<evidence type="ECO:0000256" key="2">
    <source>
        <dbReference type="ARBA" id="ARBA00022630"/>
    </source>
</evidence>
<dbReference type="PRINTS" id="PR00411">
    <property type="entry name" value="PNDRDTASEI"/>
</dbReference>
<dbReference type="RefSeq" id="WP_220193633.1">
    <property type="nucleotide sequence ID" value="NZ_BNJF01000001.1"/>
</dbReference>
<dbReference type="InterPro" id="IPR036188">
    <property type="entry name" value="FAD/NAD-bd_sf"/>
</dbReference>
<dbReference type="Gene3D" id="3.50.50.60">
    <property type="entry name" value="FAD/NAD(P)-binding domain"/>
    <property type="match status" value="2"/>
</dbReference>
<dbReference type="InterPro" id="IPR000253">
    <property type="entry name" value="FHA_dom"/>
</dbReference>
<dbReference type="Pfam" id="PF07992">
    <property type="entry name" value="Pyr_redox_2"/>
    <property type="match status" value="1"/>
</dbReference>
<dbReference type="SUPFAM" id="SSF49879">
    <property type="entry name" value="SMAD/FHA domain"/>
    <property type="match status" value="1"/>
</dbReference>
<comment type="cofactor">
    <cofactor evidence="1">
        <name>FAD</name>
        <dbReference type="ChEBI" id="CHEBI:57692"/>
    </cofactor>
</comment>
<reference evidence="6" key="1">
    <citation type="submission" date="2020-10" db="EMBL/GenBank/DDBJ databases">
        <title>Taxonomic study of unclassified bacteria belonging to the class Ktedonobacteria.</title>
        <authorList>
            <person name="Yabe S."/>
            <person name="Wang C.M."/>
            <person name="Zheng Y."/>
            <person name="Sakai Y."/>
            <person name="Cavaletti L."/>
            <person name="Monciardini P."/>
            <person name="Donadio S."/>
        </authorList>
    </citation>
    <scope>NUCLEOTIDE SEQUENCE</scope>
    <source>
        <strain evidence="6">SOSP1-1</strain>
    </source>
</reference>
<protein>
    <recommendedName>
        <fullName evidence="5">FHA domain-containing protein</fullName>
    </recommendedName>
</protein>
<dbReference type="CDD" id="cd00060">
    <property type="entry name" value="FHA"/>
    <property type="match status" value="1"/>
</dbReference>
<feature type="region of interest" description="Disordered" evidence="4">
    <location>
        <begin position="444"/>
        <end position="465"/>
    </location>
</feature>
<keyword evidence="7" id="KW-1185">Reference proteome</keyword>
<dbReference type="EMBL" id="BNJF01000001">
    <property type="protein sequence ID" value="GHO44223.1"/>
    <property type="molecule type" value="Genomic_DNA"/>
</dbReference>
<dbReference type="PANTHER" id="PTHR43429">
    <property type="entry name" value="PYRIDINE NUCLEOTIDE-DISULFIDE OXIDOREDUCTASE DOMAIN-CONTAINING"/>
    <property type="match status" value="1"/>
</dbReference>
<keyword evidence="3" id="KW-0274">FAD</keyword>
<dbReference type="Gene3D" id="2.60.200.20">
    <property type="match status" value="1"/>
</dbReference>
<dbReference type="SUPFAM" id="SSF51905">
    <property type="entry name" value="FAD/NAD(P)-binding domain"/>
    <property type="match status" value="1"/>
</dbReference>
<evidence type="ECO:0000313" key="7">
    <source>
        <dbReference type="Proteomes" id="UP000612362"/>
    </source>
</evidence>
<name>A0A8J3I199_9CHLR</name>
<organism evidence="6 7">
    <name type="scientific">Ktedonospora formicarum</name>
    <dbReference type="NCBI Taxonomy" id="2778364"/>
    <lineage>
        <taxon>Bacteria</taxon>
        <taxon>Bacillati</taxon>
        <taxon>Chloroflexota</taxon>
        <taxon>Ktedonobacteria</taxon>
        <taxon>Ktedonobacterales</taxon>
        <taxon>Ktedonobacteraceae</taxon>
        <taxon>Ktedonospora</taxon>
    </lineage>
</organism>
<dbReference type="PANTHER" id="PTHR43429:SF3">
    <property type="entry name" value="NITRITE REDUCTASE [NAD(P)H]"/>
    <property type="match status" value="1"/>
</dbReference>
<comment type="caution">
    <text evidence="6">The sequence shown here is derived from an EMBL/GenBank/DDBJ whole genome shotgun (WGS) entry which is preliminary data.</text>
</comment>
<dbReference type="PRINTS" id="PR00368">
    <property type="entry name" value="FADPNR"/>
</dbReference>
<sequence>MSKQAGTKYVIIGSGIAAVTAAEVLRSEDPLASIIMLGDTAQAVYYRPALKDYLAGRISDEKLPARSEQFYREQNIRYYADPAISIDTQKQYVQLKSGRKVSYHRLLLACGAQPARLTCPGSELDGVITLRDIDDYQEVLSRLPKARNIVVCGSGTLALETVEALRQRGHEVTHLIRKQTLWSEVLDPTASDLIIQQELRDGVRVHREEEIVEIRGQRGRVHTLRTSSDVTLPCDLLICAIGIEPNLECIQGNGIAHKRGVHVNTWMRTSAPNVYAAGDVVEMQDPFNGRMRVLGQWYPAIQQARTAAYSMLGLLDPQQDPQAPLSNSLNFYNATFLYGLPFAATGVTNLSGSQGLQEIIAEPEPHSYRKVLLKDGQPIGMLALGKRSQALAFKRAIDHQVQLATIALCLFMPDFNLQDWLDNKGVPPPLLGLTVRRPKPKVEALSASVEQPVQETTPDPDTAPFPMTTQSVQDTETPQYSEWYLVPQINQLQMEGVSPLRLSRSEKLTVGRQPGSHLLLDMETISRLHAEIFHLDGRFVLRDLGSTNGIFINGRRLPPNAVHFLQENEEISFGSRARFLVMSHTRTEPDTAPLRKLQLPHMGVDGNTGGLMKRFAALNSGYIAQTEKMPALQILTDWVERGNEPNSSPPLSGLTICRCCGVANTQKARFCASCSASLEAHSEVMPEINGGR</sequence>
<dbReference type="AlphaFoldDB" id="A0A8J3I199"/>
<dbReference type="Pfam" id="PF00498">
    <property type="entry name" value="FHA"/>
    <property type="match status" value="1"/>
</dbReference>
<keyword evidence="2" id="KW-0285">Flavoprotein</keyword>
<dbReference type="GO" id="GO:0016491">
    <property type="term" value="F:oxidoreductase activity"/>
    <property type="evidence" value="ECO:0007669"/>
    <property type="project" value="InterPro"/>
</dbReference>
<feature type="domain" description="FHA" evidence="5">
    <location>
        <begin position="508"/>
        <end position="557"/>
    </location>
</feature>
<evidence type="ECO:0000259" key="5">
    <source>
        <dbReference type="PROSITE" id="PS50006"/>
    </source>
</evidence>
<dbReference type="InterPro" id="IPR023753">
    <property type="entry name" value="FAD/NAD-binding_dom"/>
</dbReference>
<proteinExistence type="predicted"/>
<dbReference type="InterPro" id="IPR008984">
    <property type="entry name" value="SMAD_FHA_dom_sf"/>
</dbReference>
<dbReference type="SMART" id="SM00240">
    <property type="entry name" value="FHA"/>
    <property type="match status" value="1"/>
</dbReference>
<evidence type="ECO:0000256" key="1">
    <source>
        <dbReference type="ARBA" id="ARBA00001974"/>
    </source>
</evidence>
<dbReference type="PROSITE" id="PS50006">
    <property type="entry name" value="FHA_DOMAIN"/>
    <property type="match status" value="1"/>
</dbReference>
<dbReference type="InterPro" id="IPR050260">
    <property type="entry name" value="FAD-bd_OxRdtase"/>
</dbReference>
<evidence type="ECO:0000256" key="3">
    <source>
        <dbReference type="ARBA" id="ARBA00022827"/>
    </source>
</evidence>
<evidence type="ECO:0000256" key="4">
    <source>
        <dbReference type="SAM" id="MobiDB-lite"/>
    </source>
</evidence>
<gene>
    <name evidence="6" type="ORF">KSX_23860</name>
</gene>
<dbReference type="Proteomes" id="UP000612362">
    <property type="component" value="Unassembled WGS sequence"/>
</dbReference>
<feature type="compositionally biased region" description="Polar residues" evidence="4">
    <location>
        <begin position="448"/>
        <end position="459"/>
    </location>
</feature>